<evidence type="ECO:0000313" key="2">
    <source>
        <dbReference type="EMBL" id="MDQ0191288.1"/>
    </source>
</evidence>
<keyword evidence="3" id="KW-1185">Reference proteome</keyword>
<organism evidence="2 3">
    <name type="scientific">Alicyclobacillus cycloheptanicus</name>
    <dbReference type="NCBI Taxonomy" id="1457"/>
    <lineage>
        <taxon>Bacteria</taxon>
        <taxon>Bacillati</taxon>
        <taxon>Bacillota</taxon>
        <taxon>Bacilli</taxon>
        <taxon>Bacillales</taxon>
        <taxon>Alicyclobacillaceae</taxon>
        <taxon>Alicyclobacillus</taxon>
    </lineage>
</organism>
<dbReference type="RefSeq" id="WP_274457211.1">
    <property type="nucleotide sequence ID" value="NZ_CP067097.1"/>
</dbReference>
<keyword evidence="1" id="KW-0812">Transmembrane</keyword>
<protein>
    <submittedName>
        <fullName evidence="2">Uncharacterized protein YneF (UPF0154 family)</fullName>
    </submittedName>
</protein>
<dbReference type="EMBL" id="JAUSTP010000037">
    <property type="protein sequence ID" value="MDQ0191288.1"/>
    <property type="molecule type" value="Genomic_DNA"/>
</dbReference>
<feature type="transmembrane region" description="Helical" evidence="1">
    <location>
        <begin position="6"/>
        <end position="26"/>
    </location>
</feature>
<keyword evidence="1" id="KW-1133">Transmembrane helix</keyword>
<comment type="caution">
    <text evidence="2">The sequence shown here is derived from an EMBL/GenBank/DDBJ whole genome shotgun (WGS) entry which is preliminary data.</text>
</comment>
<name>A0ABT9XLV3_9BACL</name>
<evidence type="ECO:0000256" key="1">
    <source>
        <dbReference type="SAM" id="Phobius"/>
    </source>
</evidence>
<proteinExistence type="predicted"/>
<evidence type="ECO:0000313" key="3">
    <source>
        <dbReference type="Proteomes" id="UP001232973"/>
    </source>
</evidence>
<gene>
    <name evidence="2" type="ORF">J2S03_003158</name>
</gene>
<sequence>MSWIAIGSLILNAVLALLFIMGGFFMTKRYLRKMREARNQQES</sequence>
<keyword evidence="1" id="KW-0472">Membrane</keyword>
<accession>A0ABT9XLV3</accession>
<reference evidence="2 3" key="1">
    <citation type="submission" date="2023-07" db="EMBL/GenBank/DDBJ databases">
        <title>Genomic Encyclopedia of Type Strains, Phase IV (KMG-IV): sequencing the most valuable type-strain genomes for metagenomic binning, comparative biology and taxonomic classification.</title>
        <authorList>
            <person name="Goeker M."/>
        </authorList>
    </citation>
    <scope>NUCLEOTIDE SEQUENCE [LARGE SCALE GENOMIC DNA]</scope>
    <source>
        <strain evidence="2 3">DSM 4006</strain>
    </source>
</reference>
<dbReference type="Proteomes" id="UP001232973">
    <property type="component" value="Unassembled WGS sequence"/>
</dbReference>